<dbReference type="STRING" id="145857.GA0070616_0308"/>
<dbReference type="InterPro" id="IPR037523">
    <property type="entry name" value="VOC_core"/>
</dbReference>
<protein>
    <submittedName>
        <fullName evidence="2">Uncharacterized conserved protein PhnB, glyoxalase superfamily</fullName>
    </submittedName>
</protein>
<dbReference type="OrthoDB" id="9795306at2"/>
<evidence type="ECO:0000313" key="3">
    <source>
        <dbReference type="Proteomes" id="UP000199699"/>
    </source>
</evidence>
<dbReference type="InterPro" id="IPR029068">
    <property type="entry name" value="Glyas_Bleomycin-R_OHBP_Dase"/>
</dbReference>
<evidence type="ECO:0000259" key="1">
    <source>
        <dbReference type="PROSITE" id="PS51819"/>
    </source>
</evidence>
<dbReference type="InterPro" id="IPR041581">
    <property type="entry name" value="Glyoxalase_6"/>
</dbReference>
<dbReference type="SUPFAM" id="SSF54593">
    <property type="entry name" value="Glyoxalase/Bleomycin resistance protein/Dihydroxybiphenyl dioxygenase"/>
    <property type="match status" value="1"/>
</dbReference>
<dbReference type="AlphaFoldDB" id="A0A1C6RAA7"/>
<evidence type="ECO:0000313" key="2">
    <source>
        <dbReference type="EMBL" id="SCL14026.1"/>
    </source>
</evidence>
<proteinExistence type="predicted"/>
<dbReference type="Pfam" id="PF18029">
    <property type="entry name" value="Glyoxalase_6"/>
    <property type="match status" value="1"/>
</dbReference>
<accession>A0A1C6RAA7</accession>
<dbReference type="PROSITE" id="PS51819">
    <property type="entry name" value="VOC"/>
    <property type="match status" value="1"/>
</dbReference>
<dbReference type="RefSeq" id="WP_091075094.1">
    <property type="nucleotide sequence ID" value="NZ_FMHT01000003.1"/>
</dbReference>
<sequence>MTTPGVRSGPHLAVSDTAAVIAFYTDVFDAVPLARECLPDGRVLQAELAVGGHRLTVSEWHEPDGPPVDGPVLLTVAPADPRLLLRRALAAGATLEPATEGGSDAVFLDPAGQRWSVTGAGDPA</sequence>
<feature type="domain" description="VOC" evidence="1">
    <location>
        <begin position="5"/>
        <end position="124"/>
    </location>
</feature>
<dbReference type="Proteomes" id="UP000199699">
    <property type="component" value="Unassembled WGS sequence"/>
</dbReference>
<dbReference type="Gene3D" id="3.10.180.10">
    <property type="entry name" value="2,3-Dihydroxybiphenyl 1,2-Dioxygenase, domain 1"/>
    <property type="match status" value="1"/>
</dbReference>
<gene>
    <name evidence="2" type="ORF">GA0070616_0308</name>
</gene>
<dbReference type="EMBL" id="FMHT01000003">
    <property type="protein sequence ID" value="SCL14026.1"/>
    <property type="molecule type" value="Genomic_DNA"/>
</dbReference>
<organism evidence="2 3">
    <name type="scientific">Micromonospora nigra</name>
    <dbReference type="NCBI Taxonomy" id="145857"/>
    <lineage>
        <taxon>Bacteria</taxon>
        <taxon>Bacillati</taxon>
        <taxon>Actinomycetota</taxon>
        <taxon>Actinomycetes</taxon>
        <taxon>Micromonosporales</taxon>
        <taxon>Micromonosporaceae</taxon>
        <taxon>Micromonospora</taxon>
    </lineage>
</organism>
<keyword evidence="3" id="KW-1185">Reference proteome</keyword>
<name>A0A1C6RAA7_9ACTN</name>
<reference evidence="2 3" key="1">
    <citation type="submission" date="2016-06" db="EMBL/GenBank/DDBJ databases">
        <authorList>
            <person name="Kjaerup R.B."/>
            <person name="Dalgaard T.S."/>
            <person name="Juul-Madsen H.R."/>
        </authorList>
    </citation>
    <scope>NUCLEOTIDE SEQUENCE [LARGE SCALE GENOMIC DNA]</scope>
    <source>
        <strain evidence="2 3">DSM 43818</strain>
    </source>
</reference>